<dbReference type="SUPFAM" id="SSF54821">
    <property type="entry name" value="Ribosomal protein S3 C-terminal domain"/>
    <property type="match status" value="1"/>
</dbReference>
<evidence type="ECO:0000256" key="3">
    <source>
        <dbReference type="ARBA" id="ARBA00022884"/>
    </source>
</evidence>
<comment type="caution">
    <text evidence="11">The sequence shown here is derived from an EMBL/GenBank/DDBJ whole genome shotgun (WGS) entry which is preliminary data.</text>
</comment>
<dbReference type="InterPro" id="IPR018280">
    <property type="entry name" value="Ribosomal_uS3_CS"/>
</dbReference>
<reference evidence="11 12" key="1">
    <citation type="journal article" date="2016" name="Nat. Commun.">
        <title>Thousands of microbial genomes shed light on interconnected biogeochemical processes in an aquifer system.</title>
        <authorList>
            <person name="Anantharaman K."/>
            <person name="Brown C.T."/>
            <person name="Hug L.A."/>
            <person name="Sharon I."/>
            <person name="Castelle C.J."/>
            <person name="Probst A.J."/>
            <person name="Thomas B.C."/>
            <person name="Singh A."/>
            <person name="Wilkins M.J."/>
            <person name="Karaoz U."/>
            <person name="Brodie E.L."/>
            <person name="Williams K.H."/>
            <person name="Hubbard S.S."/>
            <person name="Banfield J.F."/>
        </authorList>
    </citation>
    <scope>NUCLEOTIDE SEQUENCE [LARGE SCALE GENOMIC DNA]</scope>
</reference>
<dbReference type="Gene3D" id="3.30.1140.32">
    <property type="entry name" value="Ribosomal protein S3, C-terminal domain"/>
    <property type="match status" value="1"/>
</dbReference>
<dbReference type="AlphaFoldDB" id="A0A1F4U5N3"/>
<keyword evidence="2 8" id="KW-0699">rRNA-binding</keyword>
<keyword evidence="4 8" id="KW-0689">Ribosomal protein</keyword>
<evidence type="ECO:0000256" key="2">
    <source>
        <dbReference type="ARBA" id="ARBA00022730"/>
    </source>
</evidence>
<dbReference type="GO" id="GO:0006412">
    <property type="term" value="P:translation"/>
    <property type="evidence" value="ECO:0007669"/>
    <property type="project" value="UniProtKB-UniRule"/>
</dbReference>
<dbReference type="PROSITE" id="PS50823">
    <property type="entry name" value="KH_TYPE_2"/>
    <property type="match status" value="1"/>
</dbReference>
<dbReference type="InterPro" id="IPR004087">
    <property type="entry name" value="KH_dom"/>
</dbReference>
<evidence type="ECO:0000256" key="7">
    <source>
        <dbReference type="ARBA" id="ARBA00035257"/>
    </source>
</evidence>
<dbReference type="GO" id="GO:0003729">
    <property type="term" value="F:mRNA binding"/>
    <property type="evidence" value="ECO:0007669"/>
    <property type="project" value="UniProtKB-UniRule"/>
</dbReference>
<dbReference type="CDD" id="cd02412">
    <property type="entry name" value="KH-II_30S_S3"/>
    <property type="match status" value="1"/>
</dbReference>
<dbReference type="InterPro" id="IPR001351">
    <property type="entry name" value="Ribosomal_uS3_C"/>
</dbReference>
<dbReference type="PANTHER" id="PTHR11760">
    <property type="entry name" value="30S/40S RIBOSOMAL PROTEIN S3"/>
    <property type="match status" value="1"/>
</dbReference>
<organism evidence="11 12">
    <name type="scientific">candidate division WOR-1 bacterium RIFOXYC2_FULL_46_14</name>
    <dbReference type="NCBI Taxonomy" id="1802587"/>
    <lineage>
        <taxon>Bacteria</taxon>
        <taxon>Bacillati</taxon>
        <taxon>Saganbacteria</taxon>
    </lineage>
</organism>
<evidence type="ECO:0000256" key="4">
    <source>
        <dbReference type="ARBA" id="ARBA00022980"/>
    </source>
</evidence>
<name>A0A1F4U5N3_UNCSA</name>
<keyword evidence="3 8" id="KW-0694">RNA-binding</keyword>
<dbReference type="NCBIfam" id="TIGR01009">
    <property type="entry name" value="rpsC_bact"/>
    <property type="match status" value="1"/>
</dbReference>
<gene>
    <name evidence="8" type="primary">rpsC</name>
    <name evidence="11" type="ORF">A2438_03295</name>
</gene>
<dbReference type="GO" id="GO:0003735">
    <property type="term" value="F:structural constituent of ribosome"/>
    <property type="evidence" value="ECO:0007669"/>
    <property type="project" value="InterPro"/>
</dbReference>
<evidence type="ECO:0000256" key="8">
    <source>
        <dbReference type="HAMAP-Rule" id="MF_01309"/>
    </source>
</evidence>
<accession>A0A1F4U5N3</accession>
<dbReference type="InterPro" id="IPR036419">
    <property type="entry name" value="Ribosomal_S3_C_sf"/>
</dbReference>
<keyword evidence="5 8" id="KW-0687">Ribonucleoprotein</keyword>
<dbReference type="PROSITE" id="PS00548">
    <property type="entry name" value="RIBOSOMAL_S3"/>
    <property type="match status" value="1"/>
</dbReference>
<dbReference type="FunFam" id="3.30.300.20:FF:000001">
    <property type="entry name" value="30S ribosomal protein S3"/>
    <property type="match status" value="1"/>
</dbReference>
<sequence length="224" mass="25309">MGQKINPRGLRIRITEDWDTNWYANHNYAELLSEDVEIRKYLKEHLYKAGVSKIKLSRRANQITVDLYTAKPGLIIGRGGRDIAVVRDALIKKIGKQIQLNIHEEKNAEINAQLVAESVAGQLERRISFRRTMKQAVSKVLRAHAKGVKIRCAGRLDGAEIARKECYRMGRVPLHTLRAKIDYGTAEAQTIYGIIGIKVWVYTGDMIAGKEVIKSGTDTKENKI</sequence>
<protein>
    <recommendedName>
        <fullName evidence="7 8">Small ribosomal subunit protein uS3</fullName>
    </recommendedName>
</protein>
<evidence type="ECO:0000256" key="5">
    <source>
        <dbReference type="ARBA" id="ARBA00023274"/>
    </source>
</evidence>
<dbReference type="GO" id="GO:0019843">
    <property type="term" value="F:rRNA binding"/>
    <property type="evidence" value="ECO:0007669"/>
    <property type="project" value="UniProtKB-UniRule"/>
</dbReference>
<dbReference type="Proteomes" id="UP000179242">
    <property type="component" value="Unassembled WGS sequence"/>
</dbReference>
<evidence type="ECO:0000256" key="6">
    <source>
        <dbReference type="ARBA" id="ARBA00024998"/>
    </source>
</evidence>
<feature type="domain" description="KH type-2" evidence="10">
    <location>
        <begin position="38"/>
        <end position="106"/>
    </location>
</feature>
<dbReference type="Gene3D" id="3.30.300.20">
    <property type="match status" value="1"/>
</dbReference>
<evidence type="ECO:0000256" key="1">
    <source>
        <dbReference type="ARBA" id="ARBA00010761"/>
    </source>
</evidence>
<dbReference type="GO" id="GO:0022627">
    <property type="term" value="C:cytosolic small ribosomal subunit"/>
    <property type="evidence" value="ECO:0007669"/>
    <property type="project" value="TreeGrafter"/>
</dbReference>
<dbReference type="InterPro" id="IPR005704">
    <property type="entry name" value="Ribosomal_uS3_bac-typ"/>
</dbReference>
<dbReference type="Pfam" id="PF00189">
    <property type="entry name" value="Ribosomal_S3_C"/>
    <property type="match status" value="1"/>
</dbReference>
<dbReference type="Pfam" id="PF07650">
    <property type="entry name" value="KH_2"/>
    <property type="match status" value="1"/>
</dbReference>
<dbReference type="PANTHER" id="PTHR11760:SF19">
    <property type="entry name" value="SMALL RIBOSOMAL SUBUNIT PROTEIN US3C"/>
    <property type="match status" value="1"/>
</dbReference>
<evidence type="ECO:0000256" key="9">
    <source>
        <dbReference type="RuleBase" id="RU003624"/>
    </source>
</evidence>
<dbReference type="InterPro" id="IPR004044">
    <property type="entry name" value="KH_dom_type_2"/>
</dbReference>
<dbReference type="InterPro" id="IPR009019">
    <property type="entry name" value="KH_sf_prok-type"/>
</dbReference>
<dbReference type="InterPro" id="IPR015946">
    <property type="entry name" value="KH_dom-like_a/b"/>
</dbReference>
<comment type="function">
    <text evidence="6 8">Binds the lower part of the 30S subunit head. Binds mRNA in the 70S ribosome, positioning it for translation.</text>
</comment>
<evidence type="ECO:0000259" key="10">
    <source>
        <dbReference type="PROSITE" id="PS50823"/>
    </source>
</evidence>
<dbReference type="HAMAP" id="MF_01309_B">
    <property type="entry name" value="Ribosomal_uS3_B"/>
    <property type="match status" value="1"/>
</dbReference>
<dbReference type="EMBL" id="MEUJ01000004">
    <property type="protein sequence ID" value="OGC40285.1"/>
    <property type="molecule type" value="Genomic_DNA"/>
</dbReference>
<comment type="similarity">
    <text evidence="1 8 9">Belongs to the universal ribosomal protein uS3 family.</text>
</comment>
<evidence type="ECO:0000313" key="11">
    <source>
        <dbReference type="EMBL" id="OGC40285.1"/>
    </source>
</evidence>
<dbReference type="SMART" id="SM00322">
    <property type="entry name" value="KH"/>
    <property type="match status" value="1"/>
</dbReference>
<dbReference type="InterPro" id="IPR057258">
    <property type="entry name" value="Ribosomal_uS3"/>
</dbReference>
<dbReference type="SUPFAM" id="SSF54814">
    <property type="entry name" value="Prokaryotic type KH domain (KH-domain type II)"/>
    <property type="match status" value="1"/>
</dbReference>
<evidence type="ECO:0000313" key="12">
    <source>
        <dbReference type="Proteomes" id="UP000179242"/>
    </source>
</evidence>
<comment type="subunit">
    <text evidence="8">Part of the 30S ribosomal subunit. Forms a tight complex with proteins S10 and S14.</text>
</comment>
<proteinExistence type="inferred from homology"/>